<dbReference type="SUPFAM" id="SSF46785">
    <property type="entry name" value="Winged helix' DNA-binding domain"/>
    <property type="match status" value="1"/>
</dbReference>
<keyword evidence="3" id="KW-0804">Transcription</keyword>
<proteinExistence type="predicted"/>
<dbReference type="GO" id="GO:0003677">
    <property type="term" value="F:DNA binding"/>
    <property type="evidence" value="ECO:0007669"/>
    <property type="project" value="UniProtKB-KW"/>
</dbReference>
<dbReference type="EMBL" id="FZOW01000013">
    <property type="protein sequence ID" value="SNT29452.1"/>
    <property type="molecule type" value="Genomic_DNA"/>
</dbReference>
<protein>
    <submittedName>
        <fullName evidence="5">DNA-binding transcriptional regulator, GntR family</fullName>
    </submittedName>
</protein>
<evidence type="ECO:0000313" key="5">
    <source>
        <dbReference type="EMBL" id="SNT29452.1"/>
    </source>
</evidence>
<gene>
    <name evidence="5" type="ORF">SAMN05421642_11336</name>
</gene>
<dbReference type="PANTHER" id="PTHR43537:SF51">
    <property type="entry name" value="HTH-TYPE TRANSCRIPTIONAL REGULATOR LGOR-RELATED"/>
    <property type="match status" value="1"/>
</dbReference>
<evidence type="ECO:0000256" key="1">
    <source>
        <dbReference type="ARBA" id="ARBA00023015"/>
    </source>
</evidence>
<dbReference type="PROSITE" id="PS50949">
    <property type="entry name" value="HTH_GNTR"/>
    <property type="match status" value="1"/>
</dbReference>
<feature type="domain" description="HTH gntR-type" evidence="4">
    <location>
        <begin position="5"/>
        <end position="72"/>
    </location>
</feature>
<accession>A0A239LHQ5</accession>
<dbReference type="SMART" id="SM00345">
    <property type="entry name" value="HTH_GNTR"/>
    <property type="match status" value="1"/>
</dbReference>
<evidence type="ECO:0000313" key="6">
    <source>
        <dbReference type="Proteomes" id="UP000198327"/>
    </source>
</evidence>
<keyword evidence="6" id="KW-1185">Reference proteome</keyword>
<organism evidence="5 6">
    <name type="scientific">Rhodococcoides kyotonense</name>
    <dbReference type="NCBI Taxonomy" id="398843"/>
    <lineage>
        <taxon>Bacteria</taxon>
        <taxon>Bacillati</taxon>
        <taxon>Actinomycetota</taxon>
        <taxon>Actinomycetes</taxon>
        <taxon>Mycobacteriales</taxon>
        <taxon>Nocardiaceae</taxon>
        <taxon>Rhodococcoides</taxon>
    </lineage>
</organism>
<dbReference type="OrthoDB" id="3570892at2"/>
<dbReference type="Proteomes" id="UP000198327">
    <property type="component" value="Unassembled WGS sequence"/>
</dbReference>
<evidence type="ECO:0000259" key="4">
    <source>
        <dbReference type="PROSITE" id="PS50949"/>
    </source>
</evidence>
<dbReference type="AlphaFoldDB" id="A0A239LHQ5"/>
<dbReference type="InterPro" id="IPR036390">
    <property type="entry name" value="WH_DNA-bd_sf"/>
</dbReference>
<dbReference type="Gene3D" id="1.10.10.10">
    <property type="entry name" value="Winged helix-like DNA-binding domain superfamily/Winged helix DNA-binding domain"/>
    <property type="match status" value="1"/>
</dbReference>
<dbReference type="InterPro" id="IPR011711">
    <property type="entry name" value="GntR_C"/>
</dbReference>
<evidence type="ECO:0000256" key="3">
    <source>
        <dbReference type="ARBA" id="ARBA00023163"/>
    </source>
</evidence>
<dbReference type="Pfam" id="PF00392">
    <property type="entry name" value="GntR"/>
    <property type="match status" value="1"/>
</dbReference>
<dbReference type="Gene3D" id="1.20.120.530">
    <property type="entry name" value="GntR ligand-binding domain-like"/>
    <property type="match status" value="1"/>
</dbReference>
<dbReference type="GO" id="GO:0003700">
    <property type="term" value="F:DNA-binding transcription factor activity"/>
    <property type="evidence" value="ECO:0007669"/>
    <property type="project" value="InterPro"/>
</dbReference>
<dbReference type="PANTHER" id="PTHR43537">
    <property type="entry name" value="TRANSCRIPTIONAL REGULATOR, GNTR FAMILY"/>
    <property type="match status" value="1"/>
</dbReference>
<dbReference type="InterPro" id="IPR008920">
    <property type="entry name" value="TF_FadR/GntR_C"/>
</dbReference>
<keyword evidence="2 5" id="KW-0238">DNA-binding</keyword>
<dbReference type="Pfam" id="PF07729">
    <property type="entry name" value="FCD"/>
    <property type="match status" value="1"/>
</dbReference>
<dbReference type="SMART" id="SM00895">
    <property type="entry name" value="FCD"/>
    <property type="match status" value="1"/>
</dbReference>
<keyword evidence="1" id="KW-0805">Transcription regulation</keyword>
<reference evidence="6" key="1">
    <citation type="submission" date="2017-06" db="EMBL/GenBank/DDBJ databases">
        <authorList>
            <person name="Varghese N."/>
            <person name="Submissions S."/>
        </authorList>
    </citation>
    <scope>NUCLEOTIDE SEQUENCE [LARGE SCALE GENOMIC DNA]</scope>
    <source>
        <strain evidence="6">JCM 23211</strain>
    </source>
</reference>
<dbReference type="InterPro" id="IPR000524">
    <property type="entry name" value="Tscrpt_reg_HTH_GntR"/>
</dbReference>
<name>A0A239LHQ5_9NOCA</name>
<dbReference type="CDD" id="cd07377">
    <property type="entry name" value="WHTH_GntR"/>
    <property type="match status" value="1"/>
</dbReference>
<dbReference type="RefSeq" id="WP_089249670.1">
    <property type="nucleotide sequence ID" value="NZ_FZOW01000013.1"/>
</dbReference>
<sequence>MTLGRSVEASLLDKLRELVLSGEYPPGSPISEQRLTEAFHVSRTPVREALKQLQNEGLVEIRSKVGTFVREPTRREVAELFEVKEALEGLAAGLMAKRGPIEELDILRANLAESDAAVRANNVTKYVALVKQFHETIVEGSDNSKLVEHYRRLMNQLAYQRLVLRTVEHPGRLAVSTAEHQRVVDLIEAKDSWGAERAMRMHVQASSQEALNVPS</sequence>
<evidence type="ECO:0000256" key="2">
    <source>
        <dbReference type="ARBA" id="ARBA00023125"/>
    </source>
</evidence>
<dbReference type="PRINTS" id="PR00035">
    <property type="entry name" value="HTHGNTR"/>
</dbReference>
<dbReference type="SUPFAM" id="SSF48008">
    <property type="entry name" value="GntR ligand-binding domain-like"/>
    <property type="match status" value="1"/>
</dbReference>
<dbReference type="InterPro" id="IPR036388">
    <property type="entry name" value="WH-like_DNA-bd_sf"/>
</dbReference>